<dbReference type="InterPro" id="IPR046796">
    <property type="entry name" value="Transposase_32_dom"/>
</dbReference>
<dbReference type="PANTHER" id="PTHR33180">
    <property type="entry name" value="PHOTOSYSTEM II CP43 REACTION CENTER PROTEIN"/>
    <property type="match status" value="1"/>
</dbReference>
<evidence type="ECO:0000256" key="1">
    <source>
        <dbReference type="SAM" id="MobiDB-lite"/>
    </source>
</evidence>
<keyword evidence="4" id="KW-1185">Reference proteome</keyword>
<organism evidence="3 4">
    <name type="scientific">Solanum verrucosum</name>
    <dbReference type="NCBI Taxonomy" id="315347"/>
    <lineage>
        <taxon>Eukaryota</taxon>
        <taxon>Viridiplantae</taxon>
        <taxon>Streptophyta</taxon>
        <taxon>Embryophyta</taxon>
        <taxon>Tracheophyta</taxon>
        <taxon>Spermatophyta</taxon>
        <taxon>Magnoliopsida</taxon>
        <taxon>eudicotyledons</taxon>
        <taxon>Gunneridae</taxon>
        <taxon>Pentapetalae</taxon>
        <taxon>asterids</taxon>
        <taxon>lamiids</taxon>
        <taxon>Solanales</taxon>
        <taxon>Solanaceae</taxon>
        <taxon>Solanoideae</taxon>
        <taxon>Solaneae</taxon>
        <taxon>Solanum</taxon>
    </lineage>
</organism>
<reference evidence="3" key="1">
    <citation type="submission" date="2023-08" db="EMBL/GenBank/DDBJ databases">
        <title>A de novo genome assembly of Solanum verrucosum Schlechtendal, a Mexican diploid species geographically isolated from the other diploid A-genome species in potato relatives.</title>
        <authorList>
            <person name="Hosaka K."/>
        </authorList>
    </citation>
    <scope>NUCLEOTIDE SEQUENCE</scope>
    <source>
        <tissue evidence="3">Young leaves</tissue>
    </source>
</reference>
<evidence type="ECO:0000259" key="2">
    <source>
        <dbReference type="Pfam" id="PF20167"/>
    </source>
</evidence>
<protein>
    <recommendedName>
        <fullName evidence="2">Putative plant transposon protein domain-containing protein</fullName>
    </recommendedName>
</protein>
<name>A0AAF0T965_SOLVR</name>
<dbReference type="EMBL" id="CP133612">
    <property type="protein sequence ID" value="WMV09459.1"/>
    <property type="molecule type" value="Genomic_DNA"/>
</dbReference>
<feature type="region of interest" description="Disordered" evidence="1">
    <location>
        <begin position="96"/>
        <end position="141"/>
    </location>
</feature>
<sequence length="141" mass="15997">MPSQTESILHHTKAAFLGSILSWKRTNLGVIISQEMAKSAKQCQTSLPFLVLITELCRPARVPQEEKKNVEVIPTSSTDIRRIEAEYLKDEAKNKKAALMDTSPEQKMDTKLQKGTKRAERMKKREPGDRQVHLASRRVAI</sequence>
<dbReference type="PANTHER" id="PTHR33180:SF31">
    <property type="entry name" value="POLYPROTEIN PROTEIN"/>
    <property type="match status" value="1"/>
</dbReference>
<gene>
    <name evidence="3" type="ORF">MTR67_002844</name>
</gene>
<dbReference type="Pfam" id="PF20167">
    <property type="entry name" value="Transposase_32"/>
    <property type="match status" value="1"/>
</dbReference>
<evidence type="ECO:0000313" key="4">
    <source>
        <dbReference type="Proteomes" id="UP001234989"/>
    </source>
</evidence>
<accession>A0AAF0T965</accession>
<evidence type="ECO:0000313" key="3">
    <source>
        <dbReference type="EMBL" id="WMV09459.1"/>
    </source>
</evidence>
<dbReference type="Proteomes" id="UP001234989">
    <property type="component" value="Chromosome 1"/>
</dbReference>
<feature type="domain" description="Putative plant transposon protein" evidence="2">
    <location>
        <begin position="1"/>
        <end position="63"/>
    </location>
</feature>
<proteinExistence type="predicted"/>
<feature type="compositionally biased region" description="Basic and acidic residues" evidence="1">
    <location>
        <begin position="104"/>
        <end position="132"/>
    </location>
</feature>
<dbReference type="AlphaFoldDB" id="A0AAF0T965"/>